<feature type="active site" description="Proton acceptor" evidence="7">
    <location>
        <position position="62"/>
    </location>
</feature>
<evidence type="ECO:0000256" key="5">
    <source>
        <dbReference type="ARBA" id="ARBA00031445"/>
    </source>
</evidence>
<evidence type="ECO:0000256" key="4">
    <source>
        <dbReference type="ARBA" id="ARBA00022679"/>
    </source>
</evidence>
<comment type="subcellular location">
    <subcellularLocation>
        <location evidence="9">Cell membrane</location>
    </subcellularLocation>
</comment>
<dbReference type="PANTHER" id="PTHR42755:SF1">
    <property type="entry name" value="3-DEOXY-D-MANNO-OCTULOSONIC ACID TRANSFERASE, MITOCHONDRIAL-RELATED"/>
    <property type="match status" value="1"/>
</dbReference>
<accession>A0A2W6MU02</accession>
<evidence type="ECO:0000259" key="10">
    <source>
        <dbReference type="Pfam" id="PF04413"/>
    </source>
</evidence>
<dbReference type="GO" id="GO:0005886">
    <property type="term" value="C:plasma membrane"/>
    <property type="evidence" value="ECO:0007669"/>
    <property type="project" value="UniProtKB-SubCell"/>
</dbReference>
<evidence type="ECO:0000313" key="11">
    <source>
        <dbReference type="EMBL" id="PZT47389.1"/>
    </source>
</evidence>
<dbReference type="EC" id="2.4.99.12" evidence="2 9"/>
<evidence type="ECO:0000256" key="9">
    <source>
        <dbReference type="RuleBase" id="RU365103"/>
    </source>
</evidence>
<keyword evidence="12" id="KW-1185">Reference proteome</keyword>
<dbReference type="Gene3D" id="3.40.50.2000">
    <property type="entry name" value="Glycogen Phosphorylase B"/>
    <property type="match status" value="1"/>
</dbReference>
<feature type="domain" description="3-deoxy-D-manno-octulosonic-acid transferase N-terminal" evidence="10">
    <location>
        <begin position="35"/>
        <end position="205"/>
    </location>
</feature>
<dbReference type="GO" id="GO:0009245">
    <property type="term" value="P:lipid A biosynthetic process"/>
    <property type="evidence" value="ECO:0007669"/>
    <property type="project" value="TreeGrafter"/>
</dbReference>
<evidence type="ECO:0000256" key="2">
    <source>
        <dbReference type="ARBA" id="ARBA00012621"/>
    </source>
</evidence>
<organism evidence="11 12">
    <name type="scientific">Helicobacter valdiviensis</name>
    <dbReference type="NCBI Taxonomy" id="1458358"/>
    <lineage>
        <taxon>Bacteria</taxon>
        <taxon>Pseudomonadati</taxon>
        <taxon>Campylobacterota</taxon>
        <taxon>Epsilonproteobacteria</taxon>
        <taxon>Campylobacterales</taxon>
        <taxon>Helicobacteraceae</taxon>
        <taxon>Helicobacter</taxon>
    </lineage>
</organism>
<proteinExistence type="inferred from homology"/>
<dbReference type="GO" id="GO:0009244">
    <property type="term" value="P:lipopolysaccharide core region biosynthetic process"/>
    <property type="evidence" value="ECO:0007669"/>
    <property type="project" value="UniProtKB-UniRule"/>
</dbReference>
<comment type="caution">
    <text evidence="11">The sequence shown here is derived from an EMBL/GenBank/DDBJ whole genome shotgun (WGS) entry which is preliminary data.</text>
</comment>
<dbReference type="Gene3D" id="3.40.50.11720">
    <property type="entry name" value="3-Deoxy-D-manno-octulosonic-acid transferase, N-terminal domain"/>
    <property type="match status" value="1"/>
</dbReference>
<dbReference type="OrthoDB" id="9789797at2"/>
<dbReference type="Proteomes" id="UP000249746">
    <property type="component" value="Unassembled WGS sequence"/>
</dbReference>
<gene>
    <name evidence="11" type="ORF">B6S12_09325</name>
</gene>
<comment type="function">
    <text evidence="9">Involved in lipopolysaccharide (LPS) biosynthesis. Catalyzes the transfer of 3-deoxy-D-manno-octulosonate (Kdo) residue(s) from CMP-Kdo to lipid IV(A), the tetraacyldisaccharide-1,4'-bisphosphate precursor of lipid A.</text>
</comment>
<comment type="catalytic activity">
    <reaction evidence="6 9">
        <text>lipid IVA (E. coli) + CMP-3-deoxy-beta-D-manno-octulosonate = alpha-Kdo-(2-&gt;6)-lipid IVA (E. coli) + CMP + H(+)</text>
        <dbReference type="Rhea" id="RHEA:28066"/>
        <dbReference type="ChEBI" id="CHEBI:15378"/>
        <dbReference type="ChEBI" id="CHEBI:58603"/>
        <dbReference type="ChEBI" id="CHEBI:60364"/>
        <dbReference type="ChEBI" id="CHEBI:60377"/>
        <dbReference type="ChEBI" id="CHEBI:85987"/>
        <dbReference type="EC" id="2.4.99.12"/>
    </reaction>
</comment>
<evidence type="ECO:0000313" key="12">
    <source>
        <dbReference type="Proteomes" id="UP000249746"/>
    </source>
</evidence>
<protein>
    <recommendedName>
        <fullName evidence="3 9">3-deoxy-D-manno-octulosonic acid transferase</fullName>
        <shortName evidence="9">Kdo transferase</shortName>
        <ecNumber evidence="2 9">2.4.99.12</ecNumber>
    </recommendedName>
    <alternativeName>
        <fullName evidence="5 9">Lipid IV(A) 3-deoxy-D-manno-octulosonic acid transferase</fullName>
    </alternativeName>
</protein>
<sequence>MRLFVLTYYILVCWVHLLGIPFLILLSFKEKYRNSLKRRFFSPKAFKSQKEVHWFHACSFGEVKALLNIILKLKEEKDCEILLTTTTNTGFKLATSFLGEANVRYLPFESFIPFFIKGLRVKTLTLFEAELWLMPLYFAKLKGAKTYLLNARVSERSYPKYLRFRFFYQKIFLLLDCVYTQSLSDKKRLMQLGAKKIEIFGNLKAMEQAKATKELLKPSKNLIMVASSHTKDNKSEEVMVLQEILKWQELNPLNRENFSIIFAPRHPERFMDVENQLNVILQEKKRGRISRLSQVDLQNEEEFYLLDCLGELNNYYAISELVVLCGSFLQGIGGHNPIEPASFKTKIISGSYIFNQKTLFSNLQGYVICQIEDLSGVLNNLENIPYAKIINKQNFDTILKNY</sequence>
<dbReference type="InterPro" id="IPR038107">
    <property type="entry name" value="Glycos_transf_N_sf"/>
</dbReference>
<dbReference type="NCBIfam" id="NF004389">
    <property type="entry name" value="PRK05749.1-5"/>
    <property type="match status" value="1"/>
</dbReference>
<keyword evidence="9" id="KW-1003">Cell membrane</keyword>
<name>A0A2W6MU02_9HELI</name>
<keyword evidence="4 9" id="KW-0808">Transferase</keyword>
<keyword evidence="9" id="KW-0448">Lipopolysaccharide biosynthesis</keyword>
<evidence type="ECO:0000256" key="6">
    <source>
        <dbReference type="ARBA" id="ARBA00049183"/>
    </source>
</evidence>
<evidence type="ECO:0000256" key="8">
    <source>
        <dbReference type="PIRSR" id="PIRSR639901-2"/>
    </source>
</evidence>
<evidence type="ECO:0000256" key="1">
    <source>
        <dbReference type="ARBA" id="ARBA00004713"/>
    </source>
</evidence>
<dbReference type="RefSeq" id="WP_111230528.1">
    <property type="nucleotide sequence ID" value="NZ_NBIU01000037.1"/>
</dbReference>
<dbReference type="EMBL" id="NBIU01000037">
    <property type="protein sequence ID" value="PZT47389.1"/>
    <property type="molecule type" value="Genomic_DNA"/>
</dbReference>
<evidence type="ECO:0000256" key="7">
    <source>
        <dbReference type="PIRSR" id="PIRSR639901-1"/>
    </source>
</evidence>
<dbReference type="Pfam" id="PF04413">
    <property type="entry name" value="Glycos_transf_N"/>
    <property type="match status" value="1"/>
</dbReference>
<comment type="pathway">
    <text evidence="1 9">Bacterial outer membrane biogenesis; LPS core biosynthesis.</text>
</comment>
<keyword evidence="9" id="KW-0812">Transmembrane</keyword>
<dbReference type="InterPro" id="IPR007507">
    <property type="entry name" value="Glycos_transf_N"/>
</dbReference>
<dbReference type="AlphaFoldDB" id="A0A2W6MU02"/>
<keyword evidence="9" id="KW-0472">Membrane</keyword>
<dbReference type="PANTHER" id="PTHR42755">
    <property type="entry name" value="3-DEOXY-MANNO-OCTULOSONATE CYTIDYLYLTRANSFERASE"/>
    <property type="match status" value="1"/>
</dbReference>
<dbReference type="InterPro" id="IPR039901">
    <property type="entry name" value="Kdotransferase"/>
</dbReference>
<keyword evidence="9" id="KW-1133">Transmembrane helix</keyword>
<evidence type="ECO:0000256" key="3">
    <source>
        <dbReference type="ARBA" id="ARBA00019077"/>
    </source>
</evidence>
<feature type="transmembrane region" description="Helical" evidence="9">
    <location>
        <begin position="6"/>
        <end position="28"/>
    </location>
</feature>
<dbReference type="UniPathway" id="UPA00958"/>
<comment type="similarity">
    <text evidence="9">Belongs to the glycosyltransferase group 1 family.</text>
</comment>
<feature type="site" description="Transition state stabilizer" evidence="8">
    <location>
        <position position="128"/>
    </location>
</feature>
<reference evidence="11 12" key="1">
    <citation type="submission" date="2017-03" db="EMBL/GenBank/DDBJ databases">
        <title>Genomic and clinical evidence uncovers the enterohepatic species Helicobacter valdiviensis as a potential human intestinal pathogen.</title>
        <authorList>
            <person name="Fresia P."/>
            <person name="Jara R."/>
            <person name="Sierra R."/>
            <person name="Ferres I."/>
            <person name="Greif G."/>
            <person name="Iraola G."/>
            <person name="Collado L."/>
        </authorList>
    </citation>
    <scope>NUCLEOTIDE SEQUENCE [LARGE SCALE GENOMIC DNA]</scope>
    <source>
        <strain evidence="11 12">WBE14</strain>
    </source>
</reference>
<dbReference type="GO" id="GO:0043842">
    <property type="term" value="F:Kdo transferase activity"/>
    <property type="evidence" value="ECO:0007669"/>
    <property type="project" value="UniProtKB-EC"/>
</dbReference>
<feature type="site" description="Transition state stabilizer" evidence="8">
    <location>
        <position position="204"/>
    </location>
</feature>